<dbReference type="PROSITE" id="PS00444">
    <property type="entry name" value="POLYPRENYL_SYNTHASE_2"/>
    <property type="match status" value="1"/>
</dbReference>
<keyword evidence="4" id="KW-0479">Metal-binding</keyword>
<evidence type="ECO:0000256" key="6">
    <source>
        <dbReference type="ARBA" id="ARBA00023229"/>
    </source>
</evidence>
<dbReference type="GeneID" id="108672914"/>
<dbReference type="GO" id="GO:0004659">
    <property type="term" value="F:prenyltransferase activity"/>
    <property type="evidence" value="ECO:0007669"/>
    <property type="project" value="InterPro"/>
</dbReference>
<keyword evidence="3 7" id="KW-0808">Transferase</keyword>
<dbReference type="GO" id="GO:0046872">
    <property type="term" value="F:metal ion binding"/>
    <property type="evidence" value="ECO:0007669"/>
    <property type="project" value="UniProtKB-KW"/>
</dbReference>
<evidence type="ECO:0000256" key="1">
    <source>
        <dbReference type="ARBA" id="ARBA00001946"/>
    </source>
</evidence>
<dbReference type="InterPro" id="IPR008949">
    <property type="entry name" value="Isoprenoid_synthase_dom_sf"/>
</dbReference>
<dbReference type="InterPro" id="IPR000092">
    <property type="entry name" value="Polyprenyl_synt"/>
</dbReference>
<evidence type="ECO:0000256" key="7">
    <source>
        <dbReference type="RuleBase" id="RU004466"/>
    </source>
</evidence>
<dbReference type="InterPro" id="IPR033749">
    <property type="entry name" value="Polyprenyl_synt_CS"/>
</dbReference>
<protein>
    <submittedName>
        <fullName evidence="9">All trans-polyprenyl-diphosphate synthase PDSS1 isoform X1</fullName>
    </submittedName>
</protein>
<comment type="cofactor">
    <cofactor evidence="1">
        <name>Mg(2+)</name>
        <dbReference type="ChEBI" id="CHEBI:18420"/>
    </cofactor>
</comment>
<sequence>MARTLNVMAPQIFQKSVVRSLRTSTKFFNSSASNKFNFGKLLLKKTPIRTQPGCNGSCQRGSSVNGAILCLQVPCRHSSTATLPEGGEGQLLPSSSPYTLALPDLTNLFIDIKKALSGTSEELEEISCYYVDGQGKVMRPVITVLTARAVNEHVCKHHRLLSSQLEIAKVTEMIHTASLLHDDVLDMADTRRGKPSATQRYGQRKSVMAGNYMLSVALMMLGKLDNPEVTVVLSQVLTDLVQGEFMQLGSKEKEDERFSHYLDKSFKKTASLIANSCQAVAILGGADKMVQQMCYQYGRNVGIAFQLVDDFLDFAASSNVVGKPTAVDLRLGMATAPVLFACEKFPELIPMILRRFSEPGDVEFAMECVHRSDGLQQTKLLATQHCLHAISMLQQLAPSQEKLALIAITDRVINRIK</sequence>
<evidence type="ECO:0000256" key="2">
    <source>
        <dbReference type="ARBA" id="ARBA00006706"/>
    </source>
</evidence>
<keyword evidence="6" id="KW-0414">Isoprene biosynthesis</keyword>
<dbReference type="CDD" id="cd00685">
    <property type="entry name" value="Trans_IPPS_HT"/>
    <property type="match status" value="1"/>
</dbReference>
<dbReference type="PANTHER" id="PTHR12001:SF69">
    <property type="entry name" value="ALL TRANS-POLYPRENYL-DIPHOSPHATE SYNTHASE PDSS1"/>
    <property type="match status" value="1"/>
</dbReference>
<reference evidence="9" key="1">
    <citation type="submission" date="2025-08" db="UniProtKB">
        <authorList>
            <consortium name="RefSeq"/>
        </authorList>
    </citation>
    <scope>IDENTIFICATION</scope>
    <source>
        <tissue evidence="9">Whole organism</tissue>
    </source>
</reference>
<dbReference type="OMA" id="AFDYYLH"/>
<dbReference type="Pfam" id="PF00348">
    <property type="entry name" value="polyprenyl_synt"/>
    <property type="match status" value="1"/>
</dbReference>
<comment type="similarity">
    <text evidence="2 7">Belongs to the FPP/GGPP synthase family.</text>
</comment>
<dbReference type="SFLD" id="SFLDS00005">
    <property type="entry name" value="Isoprenoid_Synthase_Type_I"/>
    <property type="match status" value="1"/>
</dbReference>
<dbReference type="GO" id="GO:0006744">
    <property type="term" value="P:ubiquinone biosynthetic process"/>
    <property type="evidence" value="ECO:0007669"/>
    <property type="project" value="TreeGrafter"/>
</dbReference>
<evidence type="ECO:0000256" key="4">
    <source>
        <dbReference type="ARBA" id="ARBA00022723"/>
    </source>
</evidence>
<dbReference type="PROSITE" id="PS00723">
    <property type="entry name" value="POLYPRENYL_SYNTHASE_1"/>
    <property type="match status" value="1"/>
</dbReference>
<dbReference type="AlphaFoldDB" id="A0A8B7NR38"/>
<gene>
    <name evidence="9" type="primary">LOC108672914</name>
</gene>
<keyword evidence="8" id="KW-1185">Reference proteome</keyword>
<dbReference type="GO" id="GO:1990234">
    <property type="term" value="C:transferase complex"/>
    <property type="evidence" value="ECO:0007669"/>
    <property type="project" value="TreeGrafter"/>
</dbReference>
<proteinExistence type="inferred from homology"/>
<keyword evidence="5" id="KW-0460">Magnesium</keyword>
<dbReference type="GO" id="GO:0005739">
    <property type="term" value="C:mitochondrion"/>
    <property type="evidence" value="ECO:0007669"/>
    <property type="project" value="TreeGrafter"/>
</dbReference>
<dbReference type="Proteomes" id="UP000694843">
    <property type="component" value="Unplaced"/>
</dbReference>
<accession>A0A8B7NR38</accession>
<dbReference type="RefSeq" id="XP_018016163.1">
    <property type="nucleotide sequence ID" value="XM_018160674.2"/>
</dbReference>
<dbReference type="Gene3D" id="1.10.600.10">
    <property type="entry name" value="Farnesyl Diphosphate Synthase"/>
    <property type="match status" value="1"/>
</dbReference>
<evidence type="ECO:0000256" key="3">
    <source>
        <dbReference type="ARBA" id="ARBA00022679"/>
    </source>
</evidence>
<dbReference type="GO" id="GO:0008299">
    <property type="term" value="P:isoprenoid biosynthetic process"/>
    <property type="evidence" value="ECO:0007669"/>
    <property type="project" value="UniProtKB-KW"/>
</dbReference>
<organism evidence="8 9">
    <name type="scientific">Hyalella azteca</name>
    <name type="common">Amphipod</name>
    <dbReference type="NCBI Taxonomy" id="294128"/>
    <lineage>
        <taxon>Eukaryota</taxon>
        <taxon>Metazoa</taxon>
        <taxon>Ecdysozoa</taxon>
        <taxon>Arthropoda</taxon>
        <taxon>Crustacea</taxon>
        <taxon>Multicrustacea</taxon>
        <taxon>Malacostraca</taxon>
        <taxon>Eumalacostraca</taxon>
        <taxon>Peracarida</taxon>
        <taxon>Amphipoda</taxon>
        <taxon>Senticaudata</taxon>
        <taxon>Talitrida</taxon>
        <taxon>Talitroidea</taxon>
        <taxon>Hyalellidae</taxon>
        <taxon>Hyalella</taxon>
    </lineage>
</organism>
<dbReference type="PANTHER" id="PTHR12001">
    <property type="entry name" value="GERANYLGERANYL PYROPHOSPHATE SYNTHASE"/>
    <property type="match status" value="1"/>
</dbReference>
<evidence type="ECO:0000256" key="5">
    <source>
        <dbReference type="ARBA" id="ARBA00022842"/>
    </source>
</evidence>
<evidence type="ECO:0000313" key="8">
    <source>
        <dbReference type="Proteomes" id="UP000694843"/>
    </source>
</evidence>
<dbReference type="GO" id="GO:0042811">
    <property type="term" value="P:pheromone biosynthetic process"/>
    <property type="evidence" value="ECO:0007669"/>
    <property type="project" value="UniProtKB-ARBA"/>
</dbReference>
<evidence type="ECO:0000313" key="9">
    <source>
        <dbReference type="RefSeq" id="XP_018016163.1"/>
    </source>
</evidence>
<name>A0A8B7NR38_HYAAZ</name>
<dbReference type="OrthoDB" id="9927103at2759"/>
<dbReference type="CTD" id="43697"/>
<dbReference type="KEGG" id="hazt:108672914"/>
<dbReference type="SUPFAM" id="SSF48576">
    <property type="entry name" value="Terpenoid synthases"/>
    <property type="match status" value="1"/>
</dbReference>